<evidence type="ECO:0000313" key="4">
    <source>
        <dbReference type="Proteomes" id="UP000070501"/>
    </source>
</evidence>
<accession>A0A136J345</accession>
<dbReference type="STRING" id="196109.A0A136J345"/>
<proteinExistence type="predicted"/>
<feature type="compositionally biased region" description="Basic and acidic residues" evidence="1">
    <location>
        <begin position="1"/>
        <end position="20"/>
    </location>
</feature>
<name>A0A136J345_9PEZI</name>
<evidence type="ECO:0000256" key="1">
    <source>
        <dbReference type="SAM" id="MobiDB-lite"/>
    </source>
</evidence>
<feature type="region of interest" description="Disordered" evidence="1">
    <location>
        <begin position="1"/>
        <end position="27"/>
    </location>
</feature>
<keyword evidence="2" id="KW-1133">Transmembrane helix</keyword>
<protein>
    <recommendedName>
        <fullName evidence="5">Apple domain-containing protein</fullName>
    </recommendedName>
</protein>
<keyword evidence="2" id="KW-0472">Membrane</keyword>
<evidence type="ECO:0000313" key="3">
    <source>
        <dbReference type="EMBL" id="KXJ91523.1"/>
    </source>
</evidence>
<keyword evidence="2" id="KW-0812">Transmembrane</keyword>
<dbReference type="InParanoid" id="A0A136J345"/>
<keyword evidence="4" id="KW-1185">Reference proteome</keyword>
<feature type="transmembrane region" description="Helical" evidence="2">
    <location>
        <begin position="135"/>
        <end position="158"/>
    </location>
</feature>
<reference evidence="4" key="1">
    <citation type="submission" date="2016-02" db="EMBL/GenBank/DDBJ databases">
        <title>Draft genome sequence of Microdochium bolleyi, a fungal endophyte of beachgrass.</title>
        <authorList>
            <consortium name="DOE Joint Genome Institute"/>
            <person name="David A.S."/>
            <person name="May G."/>
            <person name="Haridas S."/>
            <person name="Lim J."/>
            <person name="Wang M."/>
            <person name="Labutti K."/>
            <person name="Lipzen A."/>
            <person name="Barry K."/>
            <person name="Grigoriev I.V."/>
        </authorList>
    </citation>
    <scope>NUCLEOTIDE SEQUENCE [LARGE SCALE GENOMIC DNA]</scope>
    <source>
        <strain evidence="4">J235TASD1</strain>
    </source>
</reference>
<organism evidence="3 4">
    <name type="scientific">Microdochium bolleyi</name>
    <dbReference type="NCBI Taxonomy" id="196109"/>
    <lineage>
        <taxon>Eukaryota</taxon>
        <taxon>Fungi</taxon>
        <taxon>Dikarya</taxon>
        <taxon>Ascomycota</taxon>
        <taxon>Pezizomycotina</taxon>
        <taxon>Sordariomycetes</taxon>
        <taxon>Xylariomycetidae</taxon>
        <taxon>Xylariales</taxon>
        <taxon>Microdochiaceae</taxon>
        <taxon>Microdochium</taxon>
    </lineage>
</organism>
<dbReference type="OrthoDB" id="3499003at2759"/>
<feature type="region of interest" description="Disordered" evidence="1">
    <location>
        <begin position="41"/>
        <end position="122"/>
    </location>
</feature>
<dbReference type="Proteomes" id="UP000070501">
    <property type="component" value="Unassembled WGS sequence"/>
</dbReference>
<evidence type="ECO:0000256" key="2">
    <source>
        <dbReference type="SAM" id="Phobius"/>
    </source>
</evidence>
<feature type="compositionally biased region" description="Polar residues" evidence="1">
    <location>
        <begin position="77"/>
        <end position="103"/>
    </location>
</feature>
<feature type="compositionally biased region" description="Basic and acidic residues" evidence="1">
    <location>
        <begin position="110"/>
        <end position="122"/>
    </location>
</feature>
<dbReference type="Gene3D" id="3.50.4.10">
    <property type="entry name" value="Hepatocyte Growth Factor"/>
    <property type="match status" value="1"/>
</dbReference>
<dbReference type="EMBL" id="KQ964250">
    <property type="protein sequence ID" value="KXJ91523.1"/>
    <property type="molecule type" value="Genomic_DNA"/>
</dbReference>
<evidence type="ECO:0008006" key="5">
    <source>
        <dbReference type="Google" id="ProtNLM"/>
    </source>
</evidence>
<sequence>MDAAERKDGLPPDPSARLRLDPGSQLPEVYMQSTLPEAVVHSTLPEAVPADDYHHHQYQHQQQQQQKYYQDQEQKQWLQSPTDGSTNTYTESQGGWTSVSQRGPNPLVAEGERQEAKQEDDKTHKTILGLRRRKFWLIIGPLLLILAMGLAVGLGVGLSARSSSGGGGSTASAPAAAPTPVACPAANGTVYTQTAADGGASFLVVCNVDYNGNDPGSGTTDLTNMASVSVEDCMKSCAATRDCAGAWFGDYYGRKCFLKSTLGVSHVSKNSFFVIKQKG</sequence>
<feature type="compositionally biased region" description="Low complexity" evidence="1">
    <location>
        <begin position="59"/>
        <end position="71"/>
    </location>
</feature>
<dbReference type="AlphaFoldDB" id="A0A136J345"/>
<gene>
    <name evidence="3" type="ORF">Micbo1qcDRAFT_234002</name>
</gene>